<evidence type="ECO:0000256" key="1">
    <source>
        <dbReference type="ARBA" id="ARBA00004396"/>
    </source>
</evidence>
<evidence type="ECO:0000256" key="4">
    <source>
        <dbReference type="ARBA" id="ARBA00022448"/>
    </source>
</evidence>
<accession>R0IND2</accession>
<proteinExistence type="inferred from homology"/>
<dbReference type="GO" id="GO:0008308">
    <property type="term" value="F:voltage-gated monoatomic anion channel activity"/>
    <property type="evidence" value="ECO:0007669"/>
    <property type="project" value="InterPro"/>
</dbReference>
<comment type="function">
    <text evidence="13">Voltage-dependent rectifying anion channel that facilitates the translocation between chloroplast and cytoplasm of phosphorylated carbohydrates such as triosephosphate, 3-phosphoglycerate and inorganic phosphate (Pi) depending of ATP to triosephosphate ratio in the plastidial intermembrane space; in high triosephosphate/ATP conditions (e.g. photosynthesis), export of triosphosphate from chloroplast (outward rectifying channels), but in high ATP/triosephosphate conditions (e.g. dark phase), import of phosphosolutes (inward rectifying channels).</text>
</comment>
<dbReference type="GO" id="GO:0044070">
    <property type="term" value="P:regulation of monoatomic anion transport"/>
    <property type="evidence" value="ECO:0007669"/>
    <property type="project" value="InterPro"/>
</dbReference>
<keyword evidence="12" id="KW-0472">Membrane</keyword>
<keyword evidence="8" id="KW-0812">Transmembrane</keyword>
<evidence type="ECO:0000256" key="2">
    <source>
        <dbReference type="ARBA" id="ARBA00004441"/>
    </source>
</evidence>
<evidence type="ECO:0000256" key="7">
    <source>
        <dbReference type="ARBA" id="ARBA00022640"/>
    </source>
</evidence>
<keyword evidence="5" id="KW-1134">Transmembrane beta strand</keyword>
<evidence type="ECO:0000313" key="14">
    <source>
        <dbReference type="EMBL" id="EOA38623.1"/>
    </source>
</evidence>
<keyword evidence="4" id="KW-0813">Transport</keyword>
<evidence type="ECO:0000256" key="13">
    <source>
        <dbReference type="ARBA" id="ARBA00024941"/>
    </source>
</evidence>
<evidence type="ECO:0000256" key="10">
    <source>
        <dbReference type="ARBA" id="ARBA00023065"/>
    </source>
</evidence>
<keyword evidence="6" id="KW-0150">Chloroplast</keyword>
<keyword evidence="7" id="KW-0934">Plastid</keyword>
<evidence type="ECO:0000256" key="12">
    <source>
        <dbReference type="ARBA" id="ARBA00023136"/>
    </source>
</evidence>
<keyword evidence="10" id="KW-0406">Ion transport</keyword>
<dbReference type="GO" id="GO:0046930">
    <property type="term" value="C:pore complex"/>
    <property type="evidence" value="ECO:0007669"/>
    <property type="project" value="UniProtKB-KW"/>
</dbReference>
<evidence type="ECO:0000313" key="15">
    <source>
        <dbReference type="Proteomes" id="UP000029121"/>
    </source>
</evidence>
<evidence type="ECO:0000256" key="9">
    <source>
        <dbReference type="ARBA" id="ARBA00022805"/>
    </source>
</evidence>
<evidence type="ECO:0000256" key="3">
    <source>
        <dbReference type="ARBA" id="ARBA00009945"/>
    </source>
</evidence>
<keyword evidence="9" id="KW-1002">Plastid outer membrane</keyword>
<dbReference type="Proteomes" id="UP000029121">
    <property type="component" value="Unassembled WGS sequence"/>
</dbReference>
<dbReference type="PANTHER" id="PTHR35993">
    <property type="entry name" value="OUTER ENVELOPE PORE PROTEIN 21B, CHLOROPLASTIC"/>
    <property type="match status" value="1"/>
</dbReference>
<dbReference type="PANTHER" id="PTHR35993:SF2">
    <property type="entry name" value="OUTER ENVELOPE PORE PROTEIN 21A, CHLOROPLASTIC"/>
    <property type="match status" value="1"/>
</dbReference>
<dbReference type="EMBL" id="KB870805">
    <property type="protein sequence ID" value="EOA38623.1"/>
    <property type="molecule type" value="Genomic_DNA"/>
</dbReference>
<sequence>METSLRYATNSRSLKILAKEKFPVNSKTRLQLHGELDTGAGVPSYLCAMIRHLFPKASTSLGVGLHYDKREKLRCLVRGKKKFPVVTDEFVTFNIKGRCDFDQDFVQVCLFRFTSVIYAS</sequence>
<evidence type="ECO:0000256" key="11">
    <source>
        <dbReference type="ARBA" id="ARBA00023114"/>
    </source>
</evidence>
<comment type="subcellular location">
    <subcellularLocation>
        <location evidence="1">Plastid</location>
        <location evidence="1">Chloroplast outer membrane</location>
        <topology evidence="1">Multi-pass membrane protein</topology>
    </subcellularLocation>
    <subcellularLocation>
        <location evidence="2">Plastid</location>
        <location evidence="2">Etioplast membrane</location>
        <topology evidence="2">Multi-pass membrane protein</topology>
    </subcellularLocation>
</comment>
<dbReference type="InterPro" id="IPR034575">
    <property type="entry name" value="OEP21"/>
</dbReference>
<name>R0IND2_9BRAS</name>
<dbReference type="GO" id="GO:0009707">
    <property type="term" value="C:chloroplast outer membrane"/>
    <property type="evidence" value="ECO:0007669"/>
    <property type="project" value="UniProtKB-SubCell"/>
</dbReference>
<reference evidence="15" key="1">
    <citation type="journal article" date="2013" name="Nat. Genet.">
        <title>The Capsella rubella genome and the genomic consequences of rapid mating system evolution.</title>
        <authorList>
            <person name="Slotte T."/>
            <person name="Hazzouri K.M."/>
            <person name="Agren J.A."/>
            <person name="Koenig D."/>
            <person name="Maumus F."/>
            <person name="Guo Y.L."/>
            <person name="Steige K."/>
            <person name="Platts A.E."/>
            <person name="Escobar J.S."/>
            <person name="Newman L.K."/>
            <person name="Wang W."/>
            <person name="Mandakova T."/>
            <person name="Vello E."/>
            <person name="Smith L.M."/>
            <person name="Henz S.R."/>
            <person name="Steffen J."/>
            <person name="Takuno S."/>
            <person name="Brandvain Y."/>
            <person name="Coop G."/>
            <person name="Andolfatto P."/>
            <person name="Hu T.T."/>
            <person name="Blanchette M."/>
            <person name="Clark R.M."/>
            <person name="Quesneville H."/>
            <person name="Nordborg M."/>
            <person name="Gaut B.S."/>
            <person name="Lysak M.A."/>
            <person name="Jenkins J."/>
            <person name="Grimwood J."/>
            <person name="Chapman J."/>
            <person name="Prochnik S."/>
            <person name="Shu S."/>
            <person name="Rokhsar D."/>
            <person name="Schmutz J."/>
            <person name="Weigel D."/>
            <person name="Wright S.I."/>
        </authorList>
    </citation>
    <scope>NUCLEOTIDE SEQUENCE [LARGE SCALE GENOMIC DNA]</scope>
    <source>
        <strain evidence="15">cv. Monte Gargano</strain>
    </source>
</reference>
<gene>
    <name evidence="14" type="ORF">CARUB_v10010488mg</name>
</gene>
<evidence type="ECO:0000256" key="5">
    <source>
        <dbReference type="ARBA" id="ARBA00022452"/>
    </source>
</evidence>
<keyword evidence="15" id="KW-1185">Reference proteome</keyword>
<dbReference type="GO" id="GO:0034426">
    <property type="term" value="C:etioplast membrane"/>
    <property type="evidence" value="ECO:0007669"/>
    <property type="project" value="UniProtKB-SubCell"/>
</dbReference>
<comment type="similarity">
    <text evidence="3">Belongs to the plastid outer envelope porin OEP21 (TC 1.B.29) family.</text>
</comment>
<keyword evidence="11" id="KW-0626">Porin</keyword>
<dbReference type="GO" id="GO:0015288">
    <property type="term" value="F:porin activity"/>
    <property type="evidence" value="ECO:0007669"/>
    <property type="project" value="UniProtKB-KW"/>
</dbReference>
<dbReference type="AlphaFoldDB" id="R0IND2"/>
<evidence type="ECO:0000256" key="8">
    <source>
        <dbReference type="ARBA" id="ARBA00022692"/>
    </source>
</evidence>
<protein>
    <submittedName>
        <fullName evidence="14">Uncharacterized protein</fullName>
    </submittedName>
</protein>
<evidence type="ECO:0000256" key="6">
    <source>
        <dbReference type="ARBA" id="ARBA00022528"/>
    </source>
</evidence>
<organism evidence="14 15">
    <name type="scientific">Capsella rubella</name>
    <dbReference type="NCBI Taxonomy" id="81985"/>
    <lineage>
        <taxon>Eukaryota</taxon>
        <taxon>Viridiplantae</taxon>
        <taxon>Streptophyta</taxon>
        <taxon>Embryophyta</taxon>
        <taxon>Tracheophyta</taxon>
        <taxon>Spermatophyta</taxon>
        <taxon>Magnoliopsida</taxon>
        <taxon>eudicotyledons</taxon>
        <taxon>Gunneridae</taxon>
        <taxon>Pentapetalae</taxon>
        <taxon>rosids</taxon>
        <taxon>malvids</taxon>
        <taxon>Brassicales</taxon>
        <taxon>Brassicaceae</taxon>
        <taxon>Camelineae</taxon>
        <taxon>Capsella</taxon>
    </lineage>
</organism>